<gene>
    <name evidence="7 8" type="primary">atpH</name>
    <name evidence="8" type="ORF">HMPREF0397_0721</name>
</gene>
<reference evidence="8 9" key="1">
    <citation type="submission" date="2010-04" db="EMBL/GenBank/DDBJ databases">
        <authorList>
            <person name="Qin X."/>
            <person name="Bachman B."/>
            <person name="Battles P."/>
            <person name="Bell A."/>
            <person name="Bess C."/>
            <person name="Bickham C."/>
            <person name="Chaboub L."/>
            <person name="Chen D."/>
            <person name="Coyle M."/>
            <person name="Deiros D.R."/>
            <person name="Dinh H."/>
            <person name="Forbes L."/>
            <person name="Fowler G."/>
            <person name="Francisco L."/>
            <person name="Fu Q."/>
            <person name="Gubbala S."/>
            <person name="Hale W."/>
            <person name="Han Y."/>
            <person name="Hemphill L."/>
            <person name="Highlander S.K."/>
            <person name="Hirani K."/>
            <person name="Hogues M."/>
            <person name="Jackson L."/>
            <person name="Jakkamsetti A."/>
            <person name="Javaid M."/>
            <person name="Jiang H."/>
            <person name="Korchina V."/>
            <person name="Kovar C."/>
            <person name="Lara F."/>
            <person name="Lee S."/>
            <person name="Mata R."/>
            <person name="Mathew T."/>
            <person name="Moen C."/>
            <person name="Morales K."/>
            <person name="Munidasa M."/>
            <person name="Nazareth L."/>
            <person name="Ngo R."/>
            <person name="Nguyen L."/>
            <person name="Okwuonu G."/>
            <person name="Ongeri F."/>
            <person name="Patil S."/>
            <person name="Petrosino J."/>
            <person name="Pham C."/>
            <person name="Pham P."/>
            <person name="Pu L.-L."/>
            <person name="Puazo M."/>
            <person name="Raj R."/>
            <person name="Reid J."/>
            <person name="Rouhana J."/>
            <person name="Saada N."/>
            <person name="Shang Y."/>
            <person name="Simmons D."/>
            <person name="Thornton R."/>
            <person name="Warren J."/>
            <person name="Weissenberger G."/>
            <person name="Zhang J."/>
            <person name="Zhang L."/>
            <person name="Zhou C."/>
            <person name="Zhu D."/>
            <person name="Muzny D."/>
            <person name="Worley K."/>
            <person name="Gibbs R."/>
        </authorList>
    </citation>
    <scope>NUCLEOTIDE SEQUENCE [LARGE SCALE GENOMIC DNA]</scope>
    <source>
        <strain evidence="9">ATCC 23726 / VPI 4351</strain>
    </source>
</reference>
<accession>D5RBY6</accession>
<organism evidence="8 9">
    <name type="scientific">Fusobacterium nucleatum subsp. nucleatum (strain ATCC 23726 / VPI 4351)</name>
    <dbReference type="NCBI Taxonomy" id="525283"/>
    <lineage>
        <taxon>Bacteria</taxon>
        <taxon>Fusobacteriati</taxon>
        <taxon>Fusobacteriota</taxon>
        <taxon>Fusobacteriia</taxon>
        <taxon>Fusobacteriales</taxon>
        <taxon>Fusobacteriaceae</taxon>
        <taxon>Fusobacterium</taxon>
    </lineage>
</organism>
<keyword evidence="7" id="KW-1003">Cell membrane</keyword>
<dbReference type="PRINTS" id="PR00125">
    <property type="entry name" value="ATPASEDELTA"/>
</dbReference>
<comment type="function">
    <text evidence="7">F(1)F(0) ATP synthase produces ATP from ADP in the presence of a proton or sodium gradient. F-type ATPases consist of two structural domains, F(1) containing the extramembraneous catalytic core and F(0) containing the membrane proton channel, linked together by a central stalk and a peripheral stalk. During catalysis, ATP synthesis in the catalytic domain of F(1) is coupled via a rotary mechanism of the central stalk subunits to proton translocation.</text>
</comment>
<keyword evidence="5 7" id="KW-0472">Membrane</keyword>
<keyword evidence="3 7" id="KW-0375">Hydrogen ion transport</keyword>
<dbReference type="GO" id="GO:0045259">
    <property type="term" value="C:proton-transporting ATP synthase complex"/>
    <property type="evidence" value="ECO:0007669"/>
    <property type="project" value="UniProtKB-KW"/>
</dbReference>
<name>D5RBY6_FUSN2</name>
<dbReference type="InterPro" id="IPR020781">
    <property type="entry name" value="ATPase_OSCP/d_CS"/>
</dbReference>
<keyword evidence="7" id="KW-0139">CF(1)</keyword>
<evidence type="ECO:0000313" key="8">
    <source>
        <dbReference type="EMBL" id="EFG95731.1"/>
    </source>
</evidence>
<dbReference type="HAMAP" id="MF_01416">
    <property type="entry name" value="ATP_synth_delta_bact"/>
    <property type="match status" value="1"/>
</dbReference>
<dbReference type="NCBIfam" id="NF004402">
    <property type="entry name" value="PRK05758.2-2"/>
    <property type="match status" value="1"/>
</dbReference>
<dbReference type="InterPro" id="IPR026015">
    <property type="entry name" value="ATP_synth_OSCP/delta_N_sf"/>
</dbReference>
<evidence type="ECO:0000256" key="7">
    <source>
        <dbReference type="HAMAP-Rule" id="MF_01416"/>
    </source>
</evidence>
<dbReference type="Gene3D" id="1.10.520.20">
    <property type="entry name" value="N-terminal domain of the delta subunit of the F1F0-ATP synthase"/>
    <property type="match status" value="1"/>
</dbReference>
<comment type="function">
    <text evidence="7">This protein is part of the stalk that links CF(0) to CF(1). It either transmits conformational changes from CF(0) to CF(1) or is implicated in proton conduction.</text>
</comment>
<keyword evidence="4 7" id="KW-0406">Ion transport</keyword>
<keyword evidence="2 7" id="KW-0813">Transport</keyword>
<comment type="subcellular location">
    <subcellularLocation>
        <location evidence="7">Cell membrane</location>
        <topology evidence="7">Peripheral membrane protein</topology>
    </subcellularLocation>
    <subcellularLocation>
        <location evidence="1">Membrane</location>
    </subcellularLocation>
</comment>
<dbReference type="GO" id="GO:0046933">
    <property type="term" value="F:proton-transporting ATP synthase activity, rotational mechanism"/>
    <property type="evidence" value="ECO:0007669"/>
    <property type="project" value="UniProtKB-UniRule"/>
</dbReference>
<evidence type="ECO:0000256" key="4">
    <source>
        <dbReference type="ARBA" id="ARBA00023065"/>
    </source>
</evidence>
<evidence type="ECO:0000256" key="6">
    <source>
        <dbReference type="ARBA" id="ARBA00023310"/>
    </source>
</evidence>
<dbReference type="PANTHER" id="PTHR11910">
    <property type="entry name" value="ATP SYNTHASE DELTA CHAIN"/>
    <property type="match status" value="1"/>
</dbReference>
<comment type="similarity">
    <text evidence="7">Belongs to the ATPase delta chain family.</text>
</comment>
<comment type="caution">
    <text evidence="8">The sequence shown here is derived from an EMBL/GenBank/DDBJ whole genome shotgun (WGS) entry which is preliminary data.</text>
</comment>
<dbReference type="RefSeq" id="WP_005902612.1">
    <property type="nucleotide sequence ID" value="NZ_ADVK01000021.1"/>
</dbReference>
<evidence type="ECO:0000256" key="1">
    <source>
        <dbReference type="ARBA" id="ARBA00004370"/>
    </source>
</evidence>
<dbReference type="PROSITE" id="PS00389">
    <property type="entry name" value="ATPASE_DELTA"/>
    <property type="match status" value="1"/>
</dbReference>
<sequence length="177" mass="20835">MIKSQVGRRYSKAIFEIAEEKKQVKEIYEMLNSAMVLYRTNKEFKHFILNPLIDNEQKKSVLNEIFGKDNSENLNILLYILDKGRMSCIKYIVAEYLKIYYRKNKILDVKATFTKELTDEQKKKLIDKLSQKTGKEINLEIKIDKDILGGGIIKIGDKIIDGSIRRELDNWRKKLRS</sequence>
<keyword evidence="8" id="KW-0378">Hydrolase</keyword>
<dbReference type="EMBL" id="ADVK01000021">
    <property type="protein sequence ID" value="EFG95731.1"/>
    <property type="molecule type" value="Genomic_DNA"/>
</dbReference>
<dbReference type="Pfam" id="PF00213">
    <property type="entry name" value="OSCP"/>
    <property type="match status" value="1"/>
</dbReference>
<evidence type="ECO:0000256" key="5">
    <source>
        <dbReference type="ARBA" id="ARBA00023136"/>
    </source>
</evidence>
<proteinExistence type="inferred from homology"/>
<dbReference type="AlphaFoldDB" id="D5RBY6"/>
<evidence type="ECO:0000313" key="9">
    <source>
        <dbReference type="Proteomes" id="UP000003643"/>
    </source>
</evidence>
<evidence type="ECO:0000256" key="3">
    <source>
        <dbReference type="ARBA" id="ARBA00022781"/>
    </source>
</evidence>
<protein>
    <recommendedName>
        <fullName evidence="7">ATP synthase subunit delta</fullName>
    </recommendedName>
    <alternativeName>
        <fullName evidence="7">ATP synthase F(1) sector subunit delta</fullName>
    </alternativeName>
    <alternativeName>
        <fullName evidence="7">F-type ATPase subunit delta</fullName>
        <shortName evidence="7">F-ATPase subunit delta</shortName>
    </alternativeName>
</protein>
<dbReference type="InterPro" id="IPR000711">
    <property type="entry name" value="ATPase_OSCP/dsu"/>
</dbReference>
<dbReference type="GO" id="GO:0005886">
    <property type="term" value="C:plasma membrane"/>
    <property type="evidence" value="ECO:0007669"/>
    <property type="project" value="UniProtKB-SubCell"/>
</dbReference>
<dbReference type="SUPFAM" id="SSF47928">
    <property type="entry name" value="N-terminal domain of the delta subunit of the F1F0-ATP synthase"/>
    <property type="match status" value="1"/>
</dbReference>
<dbReference type="Proteomes" id="UP000003643">
    <property type="component" value="Unassembled WGS sequence"/>
</dbReference>
<dbReference type="GO" id="GO:0016787">
    <property type="term" value="F:hydrolase activity"/>
    <property type="evidence" value="ECO:0007669"/>
    <property type="project" value="UniProtKB-KW"/>
</dbReference>
<dbReference type="NCBIfam" id="TIGR01145">
    <property type="entry name" value="ATP_synt_delta"/>
    <property type="match status" value="1"/>
</dbReference>
<keyword evidence="6 7" id="KW-0066">ATP synthesis</keyword>
<evidence type="ECO:0000256" key="2">
    <source>
        <dbReference type="ARBA" id="ARBA00022448"/>
    </source>
</evidence>